<dbReference type="GO" id="GO:0003677">
    <property type="term" value="F:DNA binding"/>
    <property type="evidence" value="ECO:0007669"/>
    <property type="project" value="InterPro"/>
</dbReference>
<dbReference type="InterPro" id="IPR037914">
    <property type="entry name" value="SpoVT-AbrB_sf"/>
</dbReference>
<dbReference type="SUPFAM" id="SSF89447">
    <property type="entry name" value="AbrB/MazE/MraZ-like"/>
    <property type="match status" value="1"/>
</dbReference>
<dbReference type="NCBIfam" id="TIGR01439">
    <property type="entry name" value="lp_hng_hel_AbrB"/>
    <property type="match status" value="1"/>
</dbReference>
<feature type="domain" description="SpoVT-AbrB" evidence="1">
    <location>
        <begin position="5"/>
        <end position="50"/>
    </location>
</feature>
<dbReference type="EMBL" id="BK015859">
    <property type="protein sequence ID" value="DAD69995.1"/>
    <property type="molecule type" value="Genomic_DNA"/>
</dbReference>
<sequence>MRATGIIRKLDELGRVTLPKETRKVLNINEGDPVEFFTDGDNIILKKYTPGCHCCNETDNLTEVLGIKLCPKCIDEFNKYRQMVDDIRRDK</sequence>
<dbReference type="InterPro" id="IPR007159">
    <property type="entry name" value="SpoVT-AbrB_dom"/>
</dbReference>
<dbReference type="PANTHER" id="PTHR36432:SF1">
    <property type="entry name" value="STAGE V SPORULATION PROTEIN T"/>
    <property type="match status" value="1"/>
</dbReference>
<protein>
    <submittedName>
        <fullName evidence="2">Stage V sporulation protein T</fullName>
    </submittedName>
</protein>
<accession>A0A8S5LJJ4</accession>
<dbReference type="InterPro" id="IPR052731">
    <property type="entry name" value="B_subtilis_Trans_State_Reg"/>
</dbReference>
<proteinExistence type="predicted"/>
<dbReference type="PANTHER" id="PTHR36432">
    <property type="match status" value="1"/>
</dbReference>
<evidence type="ECO:0000259" key="1">
    <source>
        <dbReference type="PROSITE" id="PS51740"/>
    </source>
</evidence>
<organism evidence="2">
    <name type="scientific">Myoviridae sp. ct6F13</name>
    <dbReference type="NCBI Taxonomy" id="2827602"/>
    <lineage>
        <taxon>Viruses</taxon>
        <taxon>Duplodnaviria</taxon>
        <taxon>Heunggongvirae</taxon>
        <taxon>Uroviricota</taxon>
        <taxon>Caudoviricetes</taxon>
    </lineage>
</organism>
<dbReference type="Pfam" id="PF04014">
    <property type="entry name" value="MazE_antitoxin"/>
    <property type="match status" value="1"/>
</dbReference>
<evidence type="ECO:0000313" key="2">
    <source>
        <dbReference type="EMBL" id="DAD69995.1"/>
    </source>
</evidence>
<name>A0A8S5LJJ4_9CAUD</name>
<dbReference type="PROSITE" id="PS51740">
    <property type="entry name" value="SPOVT_ABRB"/>
    <property type="match status" value="1"/>
</dbReference>
<reference evidence="2" key="1">
    <citation type="journal article" date="2021" name="Proc. Natl. Acad. Sci. U.S.A.">
        <title>A Catalog of Tens of Thousands of Viruses from Human Metagenomes Reveals Hidden Associations with Chronic Diseases.</title>
        <authorList>
            <person name="Tisza M.J."/>
            <person name="Buck C.B."/>
        </authorList>
    </citation>
    <scope>NUCLEOTIDE SEQUENCE</scope>
    <source>
        <strain evidence="2">Ct6F13</strain>
    </source>
</reference>
<dbReference type="Gene3D" id="2.10.260.10">
    <property type="match status" value="1"/>
</dbReference>
<dbReference type="SMART" id="SM00966">
    <property type="entry name" value="SpoVT_AbrB"/>
    <property type="match status" value="1"/>
</dbReference>